<keyword evidence="3" id="KW-1185">Reference proteome</keyword>
<dbReference type="AlphaFoldDB" id="A0A1M5QQS6"/>
<dbReference type="OrthoDB" id="5192229at2"/>
<dbReference type="Proteomes" id="UP000184471">
    <property type="component" value="Unassembled WGS sequence"/>
</dbReference>
<dbReference type="EMBL" id="FQVX01000005">
    <property type="protein sequence ID" value="SHH16306.1"/>
    <property type="molecule type" value="Genomic_DNA"/>
</dbReference>
<evidence type="ECO:0000313" key="2">
    <source>
        <dbReference type="EMBL" id="SHH16306.1"/>
    </source>
</evidence>
<dbReference type="STRING" id="1070870.SAMN05444351_4145"/>
<sequence>MTTNKEPSPEALANVTEHNIETRADLLPEEAAVRGTGMEEVAAEVILAESEERTVHPDPDDAQGAHRQSAETADLP</sequence>
<name>A0A1M5QQS6_9ACTN</name>
<gene>
    <name evidence="2" type="ORF">SAMN05444351_4145</name>
</gene>
<proteinExistence type="predicted"/>
<feature type="region of interest" description="Disordered" evidence="1">
    <location>
        <begin position="49"/>
        <end position="76"/>
    </location>
</feature>
<dbReference type="RefSeq" id="WP_073422285.1">
    <property type="nucleotide sequence ID" value="NZ_FQVX01000005.1"/>
</dbReference>
<evidence type="ECO:0000313" key="3">
    <source>
        <dbReference type="Proteomes" id="UP000184471"/>
    </source>
</evidence>
<organism evidence="2 3">
    <name type="scientific">Geodermatophilus nigrescens</name>
    <dbReference type="NCBI Taxonomy" id="1070870"/>
    <lineage>
        <taxon>Bacteria</taxon>
        <taxon>Bacillati</taxon>
        <taxon>Actinomycetota</taxon>
        <taxon>Actinomycetes</taxon>
        <taxon>Geodermatophilales</taxon>
        <taxon>Geodermatophilaceae</taxon>
        <taxon>Geodermatophilus</taxon>
    </lineage>
</organism>
<feature type="compositionally biased region" description="Basic and acidic residues" evidence="1">
    <location>
        <begin position="50"/>
        <end position="59"/>
    </location>
</feature>
<evidence type="ECO:0000256" key="1">
    <source>
        <dbReference type="SAM" id="MobiDB-lite"/>
    </source>
</evidence>
<reference evidence="2 3" key="1">
    <citation type="submission" date="2016-11" db="EMBL/GenBank/DDBJ databases">
        <authorList>
            <person name="Jaros S."/>
            <person name="Januszkiewicz K."/>
            <person name="Wedrychowicz H."/>
        </authorList>
    </citation>
    <scope>NUCLEOTIDE SEQUENCE [LARGE SCALE GENOMIC DNA]</scope>
    <source>
        <strain evidence="2 3">DSM 45408</strain>
    </source>
</reference>
<protein>
    <submittedName>
        <fullName evidence="2">Uncharacterized protein</fullName>
    </submittedName>
</protein>
<accession>A0A1M5QQS6</accession>